<dbReference type="Proteomes" id="UP000049983">
    <property type="component" value="Unassembled WGS sequence"/>
</dbReference>
<dbReference type="SUPFAM" id="SSF56276">
    <property type="entry name" value="S-adenosylmethionine decarboxylase"/>
    <property type="match status" value="1"/>
</dbReference>
<name>A0A0M7ASZ0_9HYPH</name>
<proteinExistence type="inferred from homology"/>
<dbReference type="GeneID" id="97672281"/>
<dbReference type="Gene3D" id="3.30.160.750">
    <property type="match status" value="1"/>
</dbReference>
<comment type="function">
    <text evidence="10">Catalyzes the decarboxylation of S-adenosylmethionine to S-adenosylmethioninamine (dcAdoMet), the propylamine donor required for the synthesis of the polyamines spermine and spermidine from the diamine putrescine.</text>
</comment>
<feature type="site" description="Cleavage (non-hydrolytic); by autolysis" evidence="10">
    <location>
        <begin position="118"/>
        <end position="119"/>
    </location>
</feature>
<dbReference type="PANTHER" id="PTHR33866">
    <property type="entry name" value="S-ADENOSYLMETHIONINE DECARBOXYLASE PROENZYME"/>
    <property type="match status" value="1"/>
</dbReference>
<evidence type="ECO:0000256" key="6">
    <source>
        <dbReference type="ARBA" id="ARBA00023145"/>
    </source>
</evidence>
<keyword evidence="5 10" id="KW-0620">Polyamine biosynthesis</keyword>
<reference evidence="12" key="1">
    <citation type="submission" date="2015-07" db="EMBL/GenBank/DDBJ databases">
        <authorList>
            <person name="Rodrigo-Torres Lidia"/>
            <person name="Arahal R.David."/>
        </authorList>
    </citation>
    <scope>NUCLEOTIDE SEQUENCE [LARGE SCALE GENOMIC DNA]</scope>
    <source>
        <strain evidence="12">CECT 5096</strain>
    </source>
</reference>
<dbReference type="GO" id="GO:0004014">
    <property type="term" value="F:adenosylmethionine decarboxylase activity"/>
    <property type="evidence" value="ECO:0007669"/>
    <property type="project" value="UniProtKB-UniRule"/>
</dbReference>
<comment type="pathway">
    <text evidence="10">Amine and polyamine biosynthesis; S-adenosylmethioninamine biosynthesis; S-adenosylmethioninamine from S-adenosyl-L-methionine: step 1/1.</text>
</comment>
<evidence type="ECO:0000256" key="7">
    <source>
        <dbReference type="ARBA" id="ARBA00023239"/>
    </source>
</evidence>
<protein>
    <recommendedName>
        <fullName evidence="10">S-adenosylmethionine decarboxylase proenzyme</fullName>
        <shortName evidence="10">AdoMetDC</shortName>
        <shortName evidence="10">SAMDC</shortName>
        <ecNumber evidence="10">4.1.1.50</ecNumber>
    </recommendedName>
    <component>
        <recommendedName>
            <fullName evidence="10">S-adenosylmethionine decarboxylase beta chain</fullName>
        </recommendedName>
    </component>
    <component>
        <recommendedName>
            <fullName evidence="10">S-adenosylmethionine decarboxylase alpha chain</fullName>
        </recommendedName>
    </component>
</protein>
<dbReference type="AlphaFoldDB" id="A0A0M7ASZ0"/>
<evidence type="ECO:0000256" key="1">
    <source>
        <dbReference type="ARBA" id="ARBA00022691"/>
    </source>
</evidence>
<evidence type="ECO:0000256" key="2">
    <source>
        <dbReference type="ARBA" id="ARBA00022793"/>
    </source>
</evidence>
<dbReference type="UniPathway" id="UPA00331">
    <property type="reaction ID" value="UER00451"/>
</dbReference>
<keyword evidence="3 10" id="KW-0068">Autocatalytic cleavage</keyword>
<keyword evidence="8 10" id="KW-0704">Schiff base</keyword>
<keyword evidence="9 10" id="KW-0670">Pyruvate</keyword>
<feature type="active site" description="Proton donor; for catalytic activity" evidence="10">
    <location>
        <position position="139"/>
    </location>
</feature>
<dbReference type="STRING" id="311410.LA5095_03730"/>
<comment type="cofactor">
    <cofactor evidence="10">
        <name>pyruvate</name>
        <dbReference type="ChEBI" id="CHEBI:15361"/>
    </cofactor>
    <text evidence="10">Binds 1 pyruvoyl group covalently per subunit.</text>
</comment>
<evidence type="ECO:0000256" key="4">
    <source>
        <dbReference type="ARBA" id="ARBA00023066"/>
    </source>
</evidence>
<dbReference type="GO" id="GO:0005829">
    <property type="term" value="C:cytosol"/>
    <property type="evidence" value="ECO:0007669"/>
    <property type="project" value="TreeGrafter"/>
</dbReference>
<evidence type="ECO:0000256" key="9">
    <source>
        <dbReference type="ARBA" id="ARBA00023317"/>
    </source>
</evidence>
<dbReference type="EC" id="4.1.1.50" evidence="10"/>
<dbReference type="InterPro" id="IPR003826">
    <property type="entry name" value="AdoMetDC_fam_prok"/>
</dbReference>
<evidence type="ECO:0000313" key="12">
    <source>
        <dbReference type="Proteomes" id="UP000049983"/>
    </source>
</evidence>
<feature type="chain" id="PRO_5023567644" description="S-adenosylmethionine decarboxylase alpha chain" evidence="10">
    <location>
        <begin position="119"/>
        <end position="185"/>
    </location>
</feature>
<evidence type="ECO:0000256" key="8">
    <source>
        <dbReference type="ARBA" id="ARBA00023270"/>
    </source>
</evidence>
<feature type="modified residue" description="Pyruvic acid (Ser); by autocatalysis" evidence="10">
    <location>
        <position position="119"/>
    </location>
</feature>
<comment type="PTM">
    <text evidence="10">Is synthesized initially as an inactive proenzyme. Formation of the active enzyme involves a self-maturation process in which the active site pyruvoyl group is generated from an internal serine residue via an autocatalytic post-translational modification. Two non-identical subunits are generated from the proenzyme in this reaction, and the pyruvate is formed at the N-terminus of the alpha chain, which is derived from the carboxyl end of the proenzyme. The post-translation cleavage follows an unusual pathway, termed non-hydrolytic serinolysis, in which the side chain hydroxyl group of the serine supplies its oxygen atom to form the C-terminus of the beta chain, while the remainder of the serine residue undergoes an oxidative deamination to produce ammonia and the pyruvoyl group blocking the N-terminus of the alpha chain.</text>
</comment>
<dbReference type="OrthoDB" id="9793120at2"/>
<dbReference type="NCBIfam" id="TIGR03330">
    <property type="entry name" value="SAM_DCase_Bsu"/>
    <property type="match status" value="1"/>
</dbReference>
<evidence type="ECO:0000256" key="10">
    <source>
        <dbReference type="HAMAP-Rule" id="MF_00464"/>
    </source>
</evidence>
<organism evidence="11 12">
    <name type="scientific">Roseibium album</name>
    <dbReference type="NCBI Taxonomy" id="311410"/>
    <lineage>
        <taxon>Bacteria</taxon>
        <taxon>Pseudomonadati</taxon>
        <taxon>Pseudomonadota</taxon>
        <taxon>Alphaproteobacteria</taxon>
        <taxon>Hyphomicrobiales</taxon>
        <taxon>Stappiaceae</taxon>
        <taxon>Roseibium</taxon>
    </lineage>
</organism>
<feature type="active site" description="Proton acceptor; for processing activity" evidence="10">
    <location>
        <position position="124"/>
    </location>
</feature>
<keyword evidence="6 10" id="KW-0865">Zymogen</keyword>
<keyword evidence="4 10" id="KW-0745">Spermidine biosynthesis</keyword>
<evidence type="ECO:0000256" key="5">
    <source>
        <dbReference type="ARBA" id="ARBA00023115"/>
    </source>
</evidence>
<evidence type="ECO:0000313" key="11">
    <source>
        <dbReference type="EMBL" id="CTQ77113.1"/>
    </source>
</evidence>
<comment type="subunit">
    <text evidence="10">Heterotetramer of two alpha and two beta chains arranged as a dimer of alpha/beta heterodimers.</text>
</comment>
<dbReference type="PANTHER" id="PTHR33866:SF2">
    <property type="entry name" value="S-ADENOSYLMETHIONINE DECARBOXYLASE PROENZYME"/>
    <property type="match status" value="1"/>
</dbReference>
<dbReference type="Pfam" id="PF02675">
    <property type="entry name" value="AdoMet_dc"/>
    <property type="match status" value="1"/>
</dbReference>
<feature type="chain" id="PRO_5023567645" description="S-adenosylmethionine decarboxylase beta chain" evidence="10">
    <location>
        <begin position="1"/>
        <end position="118"/>
    </location>
</feature>
<dbReference type="EMBL" id="CXWC01000013">
    <property type="protein sequence ID" value="CTQ77113.1"/>
    <property type="molecule type" value="Genomic_DNA"/>
</dbReference>
<comment type="catalytic activity">
    <reaction evidence="10">
        <text>S-adenosyl-L-methionine + H(+) = S-adenosyl 3-(methylsulfanyl)propylamine + CO2</text>
        <dbReference type="Rhea" id="RHEA:15981"/>
        <dbReference type="ChEBI" id="CHEBI:15378"/>
        <dbReference type="ChEBI" id="CHEBI:16526"/>
        <dbReference type="ChEBI" id="CHEBI:57443"/>
        <dbReference type="ChEBI" id="CHEBI:59789"/>
        <dbReference type="EC" id="4.1.1.50"/>
    </reaction>
</comment>
<dbReference type="Gene3D" id="3.30.360.110">
    <property type="entry name" value="S-adenosylmethionine decarboxylase domain"/>
    <property type="match status" value="1"/>
</dbReference>
<accession>A0A0M7ASZ0</accession>
<keyword evidence="2 10" id="KW-0210">Decarboxylase</keyword>
<dbReference type="InterPro" id="IPR042284">
    <property type="entry name" value="AdoMetDC_N"/>
</dbReference>
<comment type="similarity">
    <text evidence="10">Belongs to the prokaryotic AdoMetDC family. Type 1 subfamily.</text>
</comment>
<keyword evidence="1 10" id="KW-0949">S-adenosyl-L-methionine</keyword>
<evidence type="ECO:0000256" key="3">
    <source>
        <dbReference type="ARBA" id="ARBA00022813"/>
    </source>
</evidence>
<dbReference type="RefSeq" id="WP_055117593.1">
    <property type="nucleotide sequence ID" value="NZ_CANKXR010000004.1"/>
</dbReference>
<feature type="active site" description="Schiff-base intermediate with substrate; via pyruvic acid" evidence="10">
    <location>
        <position position="119"/>
    </location>
</feature>
<dbReference type="InterPro" id="IPR042286">
    <property type="entry name" value="AdoMetDC_C"/>
</dbReference>
<dbReference type="InterPro" id="IPR017716">
    <property type="entry name" value="S-AdoMet_deCOase_pro-enz"/>
</dbReference>
<keyword evidence="12" id="KW-1185">Reference proteome</keyword>
<gene>
    <name evidence="10 11" type="primary">speH</name>
    <name evidence="11" type="ORF">LA5096_05012</name>
</gene>
<dbReference type="InterPro" id="IPR016067">
    <property type="entry name" value="S-AdoMet_deCO2ase_core"/>
</dbReference>
<dbReference type="GO" id="GO:0008295">
    <property type="term" value="P:spermidine biosynthetic process"/>
    <property type="evidence" value="ECO:0007669"/>
    <property type="project" value="UniProtKB-UniRule"/>
</dbReference>
<sequence length="185" mass="20108">MESNALFELGMDLEVRVAEDAACVAEPRSTTQKEENVLTAAAGVYADDRLDHFIQKEGVHCAGAHLIIDLYDAERLDDLPYVEQALRSCVEEAGATLLHIHLHPFEPTGVSGVAVLAESHISVHTWPEAGYAAFDVFMCGDAKPEKCVDVLRNAFNPGKTAVSELLRGREVANQLSKPHTLEAAE</sequence>
<dbReference type="HAMAP" id="MF_00464">
    <property type="entry name" value="AdoMetDC_1"/>
    <property type="match status" value="1"/>
</dbReference>
<keyword evidence="7 10" id="KW-0456">Lyase</keyword>